<dbReference type="EMBL" id="BAAAPB010000002">
    <property type="protein sequence ID" value="GAA1961145.1"/>
    <property type="molecule type" value="Genomic_DNA"/>
</dbReference>
<protein>
    <submittedName>
        <fullName evidence="2">Dihydrofolate reductase family protein</fullName>
    </submittedName>
</protein>
<dbReference type="InterPro" id="IPR002734">
    <property type="entry name" value="RibDG_C"/>
</dbReference>
<keyword evidence="3" id="KW-1185">Reference proteome</keyword>
<dbReference type="RefSeq" id="WP_344044784.1">
    <property type="nucleotide sequence ID" value="NZ_BAAAPB010000002.1"/>
</dbReference>
<sequence length="187" mass="19956">MTRFVYATATSLDGFLADSDNSLDWLFAVEGGQESLAALEAFVAGVGVMVEGSTTYRWVLEHEGLLDAPEKWQQFYGERPTFVFSSRDDLPLVPGADIRVVSGSVADHVAAIREAAGDGDVWIVGGGDLAGQFHDAGVLDELMLSVAAVTLGAGAPLLPRRIESSALRLVDVGQTGQFVALRYLLER</sequence>
<reference evidence="3" key="1">
    <citation type="journal article" date="2019" name="Int. J. Syst. Evol. Microbiol.">
        <title>The Global Catalogue of Microorganisms (GCM) 10K type strain sequencing project: providing services to taxonomists for standard genome sequencing and annotation.</title>
        <authorList>
            <consortium name="The Broad Institute Genomics Platform"/>
            <consortium name="The Broad Institute Genome Sequencing Center for Infectious Disease"/>
            <person name="Wu L."/>
            <person name="Ma J."/>
        </authorList>
    </citation>
    <scope>NUCLEOTIDE SEQUENCE [LARGE SCALE GENOMIC DNA]</scope>
    <source>
        <strain evidence="3">JCM 15309</strain>
    </source>
</reference>
<comment type="caution">
    <text evidence="2">The sequence shown here is derived from an EMBL/GenBank/DDBJ whole genome shotgun (WGS) entry which is preliminary data.</text>
</comment>
<evidence type="ECO:0000259" key="1">
    <source>
        <dbReference type="Pfam" id="PF01872"/>
    </source>
</evidence>
<organism evidence="2 3">
    <name type="scientific">Nocardioides panacihumi</name>
    <dbReference type="NCBI Taxonomy" id="400774"/>
    <lineage>
        <taxon>Bacteria</taxon>
        <taxon>Bacillati</taxon>
        <taxon>Actinomycetota</taxon>
        <taxon>Actinomycetes</taxon>
        <taxon>Propionibacteriales</taxon>
        <taxon>Nocardioidaceae</taxon>
        <taxon>Nocardioides</taxon>
    </lineage>
</organism>
<name>A0ABP5CBA6_9ACTN</name>
<dbReference type="Pfam" id="PF01872">
    <property type="entry name" value="RibD_C"/>
    <property type="match status" value="1"/>
</dbReference>
<dbReference type="PANTHER" id="PTHR38011:SF11">
    <property type="entry name" value="2,5-DIAMINO-6-RIBOSYLAMINO-4(3H)-PYRIMIDINONE 5'-PHOSPHATE REDUCTASE"/>
    <property type="match status" value="1"/>
</dbReference>
<proteinExistence type="predicted"/>
<feature type="domain" description="Bacterial bifunctional deaminase-reductase C-terminal" evidence="1">
    <location>
        <begin position="6"/>
        <end position="177"/>
    </location>
</feature>
<dbReference type="PANTHER" id="PTHR38011">
    <property type="entry name" value="DIHYDROFOLATE REDUCTASE FAMILY PROTEIN (AFU_ORTHOLOGUE AFUA_8G06820)"/>
    <property type="match status" value="1"/>
</dbReference>
<dbReference type="Proteomes" id="UP001500571">
    <property type="component" value="Unassembled WGS sequence"/>
</dbReference>
<accession>A0ABP5CBA6</accession>
<evidence type="ECO:0000313" key="3">
    <source>
        <dbReference type="Proteomes" id="UP001500571"/>
    </source>
</evidence>
<dbReference type="Gene3D" id="3.40.430.10">
    <property type="entry name" value="Dihydrofolate Reductase, subunit A"/>
    <property type="match status" value="1"/>
</dbReference>
<dbReference type="InterPro" id="IPR024072">
    <property type="entry name" value="DHFR-like_dom_sf"/>
</dbReference>
<gene>
    <name evidence="2" type="ORF">GCM10009798_21130</name>
</gene>
<evidence type="ECO:0000313" key="2">
    <source>
        <dbReference type="EMBL" id="GAA1961145.1"/>
    </source>
</evidence>
<dbReference type="InterPro" id="IPR050765">
    <property type="entry name" value="Riboflavin_Biosynth_HTPR"/>
</dbReference>
<dbReference type="SUPFAM" id="SSF53597">
    <property type="entry name" value="Dihydrofolate reductase-like"/>
    <property type="match status" value="1"/>
</dbReference>